<dbReference type="PANTHER" id="PTHR10353:SF36">
    <property type="entry name" value="LP05116P"/>
    <property type="match status" value="1"/>
</dbReference>
<evidence type="ECO:0000256" key="1">
    <source>
        <dbReference type="ARBA" id="ARBA00000448"/>
    </source>
</evidence>
<dbReference type="GO" id="GO:0008422">
    <property type="term" value="F:beta-glucosidase activity"/>
    <property type="evidence" value="ECO:0007669"/>
    <property type="project" value="UniProtKB-EC"/>
</dbReference>
<sequence length="471" mass="51553">MTGSTRTNLRVGAFPADFAWGAATSAYQIEGAADEGGRGRSIWDTFAHTPGRVVDGGTGDVAVDSYHRYPEDVEVMKRLGLTDYRFSVSWPRIQPDGDTKLNNAGLDYYRRLVDTLRDAGITPWITLYHWDLPQALEDAGGWPHRDTAHRFADFAQVVHDALGDRVQEWITVNEPWCAAFLGYASGEHAPGRRDPAASVAAAHHLMLGHGLAVRAMRAQRSDSRIGVGLNFYPVHQAGDSEADADAVRRIDGMQNRFFTDAVLRGEYPADVLDDLSAVADLSVIRPGDLDVIGSPVDTLCVNYYSRFTVTAAGSGSTSASAAPTDVDSAWPGNSHIGFVGSGLPVTGMNWEIDPGGLRDILVRLSRDYPGVPLVVTENGSAFDDVVSEDGAVHDPERLAYLRDHLAACQEAVEADVPLRGYFTWSLLDNFEWAWGYTKRFGIVHVDYDTQRRTVKDSGRWYADFVSGRLDG</sequence>
<comment type="caution">
    <text evidence="12">The sequence shown here is derived from an EMBL/GenBank/DDBJ whole genome shotgun (WGS) entry which is preliminary data.</text>
</comment>
<name>A0A562ULL5_9ACTN</name>
<evidence type="ECO:0000256" key="2">
    <source>
        <dbReference type="ARBA" id="ARBA00010838"/>
    </source>
</evidence>
<dbReference type="InterPro" id="IPR033132">
    <property type="entry name" value="GH_1_N_CS"/>
</dbReference>
<dbReference type="InterPro" id="IPR001360">
    <property type="entry name" value="Glyco_hydro_1"/>
</dbReference>
<evidence type="ECO:0000256" key="5">
    <source>
        <dbReference type="ARBA" id="ARBA00023001"/>
    </source>
</evidence>
<proteinExistence type="inferred from homology"/>
<feature type="binding site" evidence="10">
    <location>
        <position position="173"/>
    </location>
    <ligand>
        <name>substrate</name>
    </ligand>
</feature>
<keyword evidence="7 11" id="KW-0326">Glycosidase</keyword>
<keyword evidence="4 11" id="KW-0378">Hydrolase</keyword>
<dbReference type="OrthoDB" id="9765195at2"/>
<dbReference type="FunFam" id="3.20.20.80:FF:000004">
    <property type="entry name" value="Beta-glucosidase 6-phospho-beta-glucosidase"/>
    <property type="match status" value="1"/>
</dbReference>
<feature type="binding site" evidence="10">
    <location>
        <position position="304"/>
    </location>
    <ligand>
        <name>substrate</name>
    </ligand>
</feature>
<evidence type="ECO:0000256" key="8">
    <source>
        <dbReference type="ARBA" id="ARBA00023326"/>
    </source>
</evidence>
<evidence type="ECO:0000256" key="4">
    <source>
        <dbReference type="ARBA" id="ARBA00022801"/>
    </source>
</evidence>
<accession>A0A562ULL5</accession>
<dbReference type="EC" id="3.2.1.21" evidence="3 11"/>
<keyword evidence="8" id="KW-0624">Polysaccharide degradation</keyword>
<reference evidence="12 13" key="1">
    <citation type="journal article" date="2013" name="Stand. Genomic Sci.">
        <title>Genomic Encyclopedia of Type Strains, Phase I: The one thousand microbial genomes (KMG-I) project.</title>
        <authorList>
            <person name="Kyrpides N.C."/>
            <person name="Woyke T."/>
            <person name="Eisen J.A."/>
            <person name="Garrity G."/>
            <person name="Lilburn T.G."/>
            <person name="Beck B.J."/>
            <person name="Whitman W.B."/>
            <person name="Hugenholtz P."/>
            <person name="Klenk H.P."/>
        </authorList>
    </citation>
    <scope>NUCLEOTIDE SEQUENCE [LARGE SCALE GENOMIC DNA]</scope>
    <source>
        <strain evidence="12 13">DSM 45044</strain>
    </source>
</reference>
<dbReference type="GO" id="GO:0030245">
    <property type="term" value="P:cellulose catabolic process"/>
    <property type="evidence" value="ECO:0007669"/>
    <property type="project" value="UniProtKB-KW"/>
</dbReference>
<dbReference type="EMBL" id="VLLL01000012">
    <property type="protein sequence ID" value="TWJ06513.1"/>
    <property type="molecule type" value="Genomic_DNA"/>
</dbReference>
<dbReference type="PROSITE" id="PS00653">
    <property type="entry name" value="GLYCOSYL_HYDROL_F1_2"/>
    <property type="match status" value="1"/>
</dbReference>
<evidence type="ECO:0000256" key="6">
    <source>
        <dbReference type="ARBA" id="ARBA00023277"/>
    </source>
</evidence>
<evidence type="ECO:0000256" key="7">
    <source>
        <dbReference type="ARBA" id="ARBA00023295"/>
    </source>
</evidence>
<evidence type="ECO:0000256" key="10">
    <source>
        <dbReference type="PIRSR" id="PIRSR617736-2"/>
    </source>
</evidence>
<dbReference type="InterPro" id="IPR017853">
    <property type="entry name" value="GH"/>
</dbReference>
<keyword evidence="13" id="KW-1185">Reference proteome</keyword>
<keyword evidence="6" id="KW-0119">Carbohydrate metabolism</keyword>
<dbReference type="GO" id="GO:0005829">
    <property type="term" value="C:cytosol"/>
    <property type="evidence" value="ECO:0007669"/>
    <property type="project" value="TreeGrafter"/>
</dbReference>
<dbReference type="Proteomes" id="UP000321617">
    <property type="component" value="Unassembled WGS sequence"/>
</dbReference>
<dbReference type="Gene3D" id="3.20.20.80">
    <property type="entry name" value="Glycosidases"/>
    <property type="match status" value="1"/>
</dbReference>
<evidence type="ECO:0000256" key="3">
    <source>
        <dbReference type="ARBA" id="ARBA00012744"/>
    </source>
</evidence>
<feature type="active site" description="Nucleophile" evidence="9">
    <location>
        <position position="377"/>
    </location>
</feature>
<comment type="similarity">
    <text evidence="2 11">Belongs to the glycosyl hydrolase 1 family.</text>
</comment>
<feature type="binding site" evidence="10">
    <location>
        <position position="28"/>
    </location>
    <ligand>
        <name>substrate</name>
    </ligand>
</feature>
<feature type="binding site" evidence="10">
    <location>
        <begin position="431"/>
        <end position="432"/>
    </location>
    <ligand>
        <name>substrate</name>
    </ligand>
</feature>
<comment type="catalytic activity">
    <reaction evidence="1 11">
        <text>Hydrolysis of terminal, non-reducing beta-D-glucosyl residues with release of beta-D-glucose.</text>
        <dbReference type="EC" id="3.2.1.21"/>
    </reaction>
</comment>
<dbReference type="AlphaFoldDB" id="A0A562ULL5"/>
<dbReference type="SUPFAM" id="SSF51445">
    <property type="entry name" value="(Trans)glycosidases"/>
    <property type="match status" value="1"/>
</dbReference>
<feature type="binding site" evidence="10">
    <location>
        <position position="129"/>
    </location>
    <ligand>
        <name>substrate</name>
    </ligand>
</feature>
<evidence type="ECO:0000313" key="12">
    <source>
        <dbReference type="EMBL" id="TWJ06513.1"/>
    </source>
</evidence>
<feature type="active site" description="Proton donor" evidence="9">
    <location>
        <position position="174"/>
    </location>
</feature>
<protein>
    <recommendedName>
        <fullName evidence="3 11">Beta-glucosidase</fullName>
        <ecNumber evidence="3 11">3.2.1.21</ecNumber>
    </recommendedName>
</protein>
<dbReference type="PANTHER" id="PTHR10353">
    <property type="entry name" value="GLYCOSYL HYDROLASE"/>
    <property type="match status" value="1"/>
</dbReference>
<dbReference type="Pfam" id="PF00232">
    <property type="entry name" value="Glyco_hydro_1"/>
    <property type="match status" value="1"/>
</dbReference>
<dbReference type="RefSeq" id="WP_147144588.1">
    <property type="nucleotide sequence ID" value="NZ_BAABIJ010000002.1"/>
</dbReference>
<evidence type="ECO:0000256" key="11">
    <source>
        <dbReference type="RuleBase" id="RU361175"/>
    </source>
</evidence>
<organism evidence="12 13">
    <name type="scientific">Stackebrandtia albiflava</name>
    <dbReference type="NCBI Taxonomy" id="406432"/>
    <lineage>
        <taxon>Bacteria</taxon>
        <taxon>Bacillati</taxon>
        <taxon>Actinomycetota</taxon>
        <taxon>Actinomycetes</taxon>
        <taxon>Glycomycetales</taxon>
        <taxon>Glycomycetaceae</taxon>
        <taxon>Stackebrandtia</taxon>
    </lineage>
</organism>
<dbReference type="NCBIfam" id="TIGR03356">
    <property type="entry name" value="BGL"/>
    <property type="match status" value="1"/>
</dbReference>
<gene>
    <name evidence="12" type="ORF">LX16_5250</name>
</gene>
<evidence type="ECO:0000313" key="13">
    <source>
        <dbReference type="Proteomes" id="UP000321617"/>
    </source>
</evidence>
<dbReference type="PRINTS" id="PR00131">
    <property type="entry name" value="GLHYDRLASE1"/>
</dbReference>
<evidence type="ECO:0000256" key="9">
    <source>
        <dbReference type="PIRSR" id="PIRSR617736-1"/>
    </source>
</evidence>
<feature type="binding site" evidence="10">
    <location>
        <position position="424"/>
    </location>
    <ligand>
        <name>substrate</name>
    </ligand>
</feature>
<keyword evidence="5" id="KW-0136">Cellulose degradation</keyword>
<dbReference type="InterPro" id="IPR017736">
    <property type="entry name" value="Glyco_hydro_1_beta-glucosidase"/>
</dbReference>